<dbReference type="GO" id="GO:0003677">
    <property type="term" value="F:DNA binding"/>
    <property type="evidence" value="ECO:0007669"/>
    <property type="project" value="UniProtKB-UniRule"/>
</dbReference>
<reference evidence="6 7" key="1">
    <citation type="submission" date="2019-08" db="EMBL/GenBank/DDBJ databases">
        <title>Complete genome sequence of Candidatus Uab amorphum.</title>
        <authorList>
            <person name="Shiratori T."/>
            <person name="Suzuki S."/>
            <person name="Kakizawa Y."/>
            <person name="Ishida K."/>
        </authorList>
    </citation>
    <scope>NUCLEOTIDE SEQUENCE [LARGE SCALE GENOMIC DNA]</scope>
    <source>
        <strain evidence="6 7">SRT547</strain>
    </source>
</reference>
<dbReference type="AlphaFoldDB" id="A0A5S9ISG4"/>
<dbReference type="Gene3D" id="1.10.357.10">
    <property type="entry name" value="Tetracycline Repressor, domain 2"/>
    <property type="match status" value="1"/>
</dbReference>
<dbReference type="SUPFAM" id="SSF48498">
    <property type="entry name" value="Tetracyclin repressor-like, C-terminal domain"/>
    <property type="match status" value="1"/>
</dbReference>
<evidence type="ECO:0000256" key="3">
    <source>
        <dbReference type="ARBA" id="ARBA00023163"/>
    </source>
</evidence>
<dbReference type="PANTHER" id="PTHR47506">
    <property type="entry name" value="TRANSCRIPTIONAL REGULATORY PROTEIN"/>
    <property type="match status" value="1"/>
</dbReference>
<dbReference type="RefSeq" id="WP_151970754.1">
    <property type="nucleotide sequence ID" value="NZ_AP019860.1"/>
</dbReference>
<dbReference type="EMBL" id="AP019860">
    <property type="protein sequence ID" value="BBM86710.1"/>
    <property type="molecule type" value="Genomic_DNA"/>
</dbReference>
<proteinExistence type="predicted"/>
<dbReference type="PRINTS" id="PR00455">
    <property type="entry name" value="HTHTETR"/>
</dbReference>
<evidence type="ECO:0000256" key="1">
    <source>
        <dbReference type="ARBA" id="ARBA00023015"/>
    </source>
</evidence>
<dbReference type="PANTHER" id="PTHR47506:SF10">
    <property type="entry name" value="TRANSCRIPTIONAL REGULATORY PROTEIN"/>
    <property type="match status" value="1"/>
</dbReference>
<dbReference type="InterPro" id="IPR036271">
    <property type="entry name" value="Tet_transcr_reg_TetR-rel_C_sf"/>
</dbReference>
<organism evidence="6 7">
    <name type="scientific">Uabimicrobium amorphum</name>
    <dbReference type="NCBI Taxonomy" id="2596890"/>
    <lineage>
        <taxon>Bacteria</taxon>
        <taxon>Pseudomonadati</taxon>
        <taxon>Planctomycetota</taxon>
        <taxon>Candidatus Uabimicrobiia</taxon>
        <taxon>Candidatus Uabimicrobiales</taxon>
        <taxon>Candidatus Uabimicrobiaceae</taxon>
        <taxon>Candidatus Uabimicrobium</taxon>
    </lineage>
</organism>
<sequence length="194" mass="22272">MPRLKEYHKEDVLHAAMNVFWEKGFHGTSVNDLVKATGLNKHSMYKEFGNKEGLFKACIDNYVGEAMKDNMSILLRKPLGFENIKAFFYNCIDILTNKQCKSCFLVNSVAEKEVLNEEINSCVKMHLVAQEKVFYDCLQASQQRNEIAADKDLETHARLLMCFLEGMSITGKIHHDRESLHKMVERVFSLVTSS</sequence>
<feature type="DNA-binding region" description="H-T-H motif" evidence="4">
    <location>
        <begin position="29"/>
        <end position="48"/>
    </location>
</feature>
<dbReference type="SUPFAM" id="SSF46689">
    <property type="entry name" value="Homeodomain-like"/>
    <property type="match status" value="1"/>
</dbReference>
<keyword evidence="3" id="KW-0804">Transcription</keyword>
<dbReference type="KEGG" id="uam:UABAM_05097"/>
<evidence type="ECO:0000256" key="2">
    <source>
        <dbReference type="ARBA" id="ARBA00023125"/>
    </source>
</evidence>
<feature type="domain" description="HTH tetR-type" evidence="5">
    <location>
        <begin position="6"/>
        <end position="66"/>
    </location>
</feature>
<dbReference type="InterPro" id="IPR011075">
    <property type="entry name" value="TetR_C"/>
</dbReference>
<dbReference type="InterPro" id="IPR001647">
    <property type="entry name" value="HTH_TetR"/>
</dbReference>
<evidence type="ECO:0000313" key="6">
    <source>
        <dbReference type="EMBL" id="BBM86710.1"/>
    </source>
</evidence>
<name>A0A5S9ISG4_UABAM</name>
<dbReference type="Pfam" id="PF16925">
    <property type="entry name" value="TetR_C_13"/>
    <property type="match status" value="1"/>
</dbReference>
<evidence type="ECO:0000256" key="4">
    <source>
        <dbReference type="PROSITE-ProRule" id="PRU00335"/>
    </source>
</evidence>
<dbReference type="PROSITE" id="PS50977">
    <property type="entry name" value="HTH_TETR_2"/>
    <property type="match status" value="1"/>
</dbReference>
<evidence type="ECO:0000259" key="5">
    <source>
        <dbReference type="PROSITE" id="PS50977"/>
    </source>
</evidence>
<dbReference type="Gene3D" id="1.10.10.60">
    <property type="entry name" value="Homeodomain-like"/>
    <property type="match status" value="1"/>
</dbReference>
<protein>
    <submittedName>
        <fullName evidence="6">TetR family transcriptional regulator</fullName>
    </submittedName>
</protein>
<evidence type="ECO:0000313" key="7">
    <source>
        <dbReference type="Proteomes" id="UP000326354"/>
    </source>
</evidence>
<accession>A0A5S9ISG4</accession>
<dbReference type="Proteomes" id="UP000326354">
    <property type="component" value="Chromosome"/>
</dbReference>
<dbReference type="InterPro" id="IPR009057">
    <property type="entry name" value="Homeodomain-like_sf"/>
</dbReference>
<dbReference type="OrthoDB" id="113732at2"/>
<keyword evidence="2 4" id="KW-0238">DNA-binding</keyword>
<gene>
    <name evidence="6" type="ORF">UABAM_05097</name>
</gene>
<keyword evidence="7" id="KW-1185">Reference proteome</keyword>
<keyword evidence="1" id="KW-0805">Transcription regulation</keyword>
<dbReference type="Pfam" id="PF00440">
    <property type="entry name" value="TetR_N"/>
    <property type="match status" value="1"/>
</dbReference>